<evidence type="ECO:0000313" key="1">
    <source>
        <dbReference type="EMBL" id="CAG8737579.1"/>
    </source>
</evidence>
<organism evidence="1 2">
    <name type="scientific">Cetraspora pellucida</name>
    <dbReference type="NCBI Taxonomy" id="1433469"/>
    <lineage>
        <taxon>Eukaryota</taxon>
        <taxon>Fungi</taxon>
        <taxon>Fungi incertae sedis</taxon>
        <taxon>Mucoromycota</taxon>
        <taxon>Glomeromycotina</taxon>
        <taxon>Glomeromycetes</taxon>
        <taxon>Diversisporales</taxon>
        <taxon>Gigasporaceae</taxon>
        <taxon>Cetraspora</taxon>
    </lineage>
</organism>
<gene>
    <name evidence="1" type="ORF">SPELUC_LOCUS13559</name>
</gene>
<feature type="non-terminal residue" evidence="1">
    <location>
        <position position="1"/>
    </location>
</feature>
<reference evidence="1" key="1">
    <citation type="submission" date="2021-06" db="EMBL/GenBank/DDBJ databases">
        <authorList>
            <person name="Kallberg Y."/>
            <person name="Tangrot J."/>
            <person name="Rosling A."/>
        </authorList>
    </citation>
    <scope>NUCLEOTIDE SEQUENCE</scope>
    <source>
        <strain evidence="1">28 12/20/2015</strain>
    </source>
</reference>
<name>A0ACA9Q4R5_9GLOM</name>
<comment type="caution">
    <text evidence="1">The sequence shown here is derived from an EMBL/GenBank/DDBJ whole genome shotgun (WGS) entry which is preliminary data.</text>
</comment>
<dbReference type="Proteomes" id="UP000789366">
    <property type="component" value="Unassembled WGS sequence"/>
</dbReference>
<protein>
    <submittedName>
        <fullName evidence="1">8467_t:CDS:1</fullName>
    </submittedName>
</protein>
<proteinExistence type="predicted"/>
<feature type="non-terminal residue" evidence="1">
    <location>
        <position position="50"/>
    </location>
</feature>
<dbReference type="EMBL" id="CAJVPW010036367">
    <property type="protein sequence ID" value="CAG8737579.1"/>
    <property type="molecule type" value="Genomic_DNA"/>
</dbReference>
<accession>A0ACA9Q4R5</accession>
<keyword evidence="2" id="KW-1185">Reference proteome</keyword>
<evidence type="ECO:0000313" key="2">
    <source>
        <dbReference type="Proteomes" id="UP000789366"/>
    </source>
</evidence>
<sequence length="50" mass="5802">IFDISNSCAAKDKFTLFTFPITFTPIVSLQVDWTLRKRDLALRRKEEIGV</sequence>